<dbReference type="SUPFAM" id="SSF54928">
    <property type="entry name" value="RNA-binding domain, RBD"/>
    <property type="match status" value="2"/>
</dbReference>
<evidence type="ECO:0000256" key="3">
    <source>
        <dbReference type="SAM" id="MobiDB-lite"/>
    </source>
</evidence>
<keyword evidence="1 2" id="KW-0694">RNA-binding</keyword>
<organism evidence="5 6">
    <name type="scientific">Ambrosia artemisiifolia</name>
    <name type="common">Common ragweed</name>
    <dbReference type="NCBI Taxonomy" id="4212"/>
    <lineage>
        <taxon>Eukaryota</taxon>
        <taxon>Viridiplantae</taxon>
        <taxon>Streptophyta</taxon>
        <taxon>Embryophyta</taxon>
        <taxon>Tracheophyta</taxon>
        <taxon>Spermatophyta</taxon>
        <taxon>Magnoliopsida</taxon>
        <taxon>eudicotyledons</taxon>
        <taxon>Gunneridae</taxon>
        <taxon>Pentapetalae</taxon>
        <taxon>asterids</taxon>
        <taxon>campanulids</taxon>
        <taxon>Asterales</taxon>
        <taxon>Asteraceae</taxon>
        <taxon>Asteroideae</taxon>
        <taxon>Heliantheae alliance</taxon>
        <taxon>Heliantheae</taxon>
        <taxon>Ambrosia</taxon>
    </lineage>
</organism>
<dbReference type="Pfam" id="PF00076">
    <property type="entry name" value="RRM_1"/>
    <property type="match status" value="1"/>
</dbReference>
<dbReference type="GO" id="GO:0003723">
    <property type="term" value="F:RNA binding"/>
    <property type="evidence" value="ECO:0007669"/>
    <property type="project" value="UniProtKB-UniRule"/>
</dbReference>
<evidence type="ECO:0000313" key="6">
    <source>
        <dbReference type="Proteomes" id="UP001206925"/>
    </source>
</evidence>
<dbReference type="Gene3D" id="3.30.70.330">
    <property type="match status" value="1"/>
</dbReference>
<evidence type="ECO:0000256" key="1">
    <source>
        <dbReference type="ARBA" id="ARBA00022884"/>
    </source>
</evidence>
<protein>
    <recommendedName>
        <fullName evidence="4">RRM domain-containing protein</fullName>
    </recommendedName>
</protein>
<dbReference type="PROSITE" id="PS50102">
    <property type="entry name" value="RRM"/>
    <property type="match status" value="1"/>
</dbReference>
<dbReference type="InterPro" id="IPR007201">
    <property type="entry name" value="Mei2-like_Rrm_C"/>
</dbReference>
<feature type="region of interest" description="Disordered" evidence="3">
    <location>
        <begin position="488"/>
        <end position="526"/>
    </location>
</feature>
<reference evidence="5" key="1">
    <citation type="submission" date="2022-06" db="EMBL/GenBank/DDBJ databases">
        <title>Uncovering the hologenomic basis of an extraordinary plant invasion.</title>
        <authorList>
            <person name="Bieker V.C."/>
            <person name="Martin M.D."/>
            <person name="Gilbert T."/>
            <person name="Hodgins K."/>
            <person name="Battlay P."/>
            <person name="Petersen B."/>
            <person name="Wilson J."/>
        </authorList>
    </citation>
    <scope>NUCLEOTIDE SEQUENCE</scope>
    <source>
        <strain evidence="5">AA19_3_7</strain>
        <tissue evidence="5">Leaf</tissue>
    </source>
</reference>
<dbReference type="EMBL" id="JAMZMK010009258">
    <property type="protein sequence ID" value="KAI7736474.1"/>
    <property type="molecule type" value="Genomic_DNA"/>
</dbReference>
<name>A0AAD5C9F0_AMBAR</name>
<dbReference type="AlphaFoldDB" id="A0AAD5C9F0"/>
<proteinExistence type="predicted"/>
<gene>
    <name evidence="5" type="ORF">M8C21_012079</name>
</gene>
<keyword evidence="6" id="KW-1185">Reference proteome</keyword>
<sequence length="526" mass="58732">MPVAVEDPYDTYRTKFPCEEHVEISTPQADEQVTCLEEKISLLCTKQSQTIESLLPDEEDLFSGILDKLGCTASANSEDEDFDLFSSNGGIELEGNSKLYFNQGQSLVAEGLNSDQSSSDYLVSCEHPSRTLLVQNVDKRVEDPKFRVLFEQHGDIQAFYITCRSQGFVIISYYDIRAATNAFNTLQNKPLGNENLHIRYLNPKICGTTHHKHIRYYDIRAAEAATNGLSSSNMLQESKLEVNYPKRAKSLMQQLTHGIMQAQLRSCQNPNGNSLPQAVTSCMKDEYIYGVHSLLQPSCSFTSSFPSTVGMPAAYNQFSHMPYYSTDQALHPQSLPISCEGVTTYDSLNLEIVDFTTETYDKHLYMLGSYGPPTGHMFWGSTRMTRSALGGPTRAMSCSNSIQNHHLNPNKCNMGYAFINMTDPLQIVPFYKSINGKKWEKFHSGKVACLAYARIQGKAALIANFQESSLMNEDKCCHPILFATDGPNAGSQEPFPLSPNINSRKHKNRCNPHKGNEDQVNSSTSL</sequence>
<dbReference type="Proteomes" id="UP001206925">
    <property type="component" value="Unassembled WGS sequence"/>
</dbReference>
<dbReference type="Pfam" id="PF04059">
    <property type="entry name" value="RRM_2"/>
    <property type="match status" value="1"/>
</dbReference>
<evidence type="ECO:0000259" key="4">
    <source>
        <dbReference type="PROSITE" id="PS50102"/>
    </source>
</evidence>
<comment type="caution">
    <text evidence="5">The sequence shown here is derived from an EMBL/GenBank/DDBJ whole genome shotgun (WGS) entry which is preliminary data.</text>
</comment>
<evidence type="ECO:0000313" key="5">
    <source>
        <dbReference type="EMBL" id="KAI7736474.1"/>
    </source>
</evidence>
<dbReference type="SMART" id="SM00360">
    <property type="entry name" value="RRM"/>
    <property type="match status" value="1"/>
</dbReference>
<feature type="domain" description="RRM" evidence="4">
    <location>
        <begin position="130"/>
        <end position="203"/>
    </location>
</feature>
<dbReference type="InterPro" id="IPR000504">
    <property type="entry name" value="RRM_dom"/>
</dbReference>
<accession>A0AAD5C9F0</accession>
<dbReference type="InterPro" id="IPR012677">
    <property type="entry name" value="Nucleotide-bd_a/b_plait_sf"/>
</dbReference>
<evidence type="ECO:0000256" key="2">
    <source>
        <dbReference type="PROSITE-ProRule" id="PRU00176"/>
    </source>
</evidence>
<feature type="compositionally biased region" description="Basic residues" evidence="3">
    <location>
        <begin position="503"/>
        <end position="512"/>
    </location>
</feature>
<dbReference type="InterPro" id="IPR035979">
    <property type="entry name" value="RBD_domain_sf"/>
</dbReference>
<dbReference type="PANTHER" id="PTHR23189">
    <property type="entry name" value="RNA RECOGNITION MOTIF-CONTAINING"/>
    <property type="match status" value="1"/>
</dbReference>